<evidence type="ECO:0000256" key="3">
    <source>
        <dbReference type="ARBA" id="ARBA00023004"/>
    </source>
</evidence>
<dbReference type="GO" id="GO:0020037">
    <property type="term" value="F:heme binding"/>
    <property type="evidence" value="ECO:0007669"/>
    <property type="project" value="InterPro"/>
</dbReference>
<reference evidence="4 5" key="2">
    <citation type="submission" date="2020-07" db="EMBL/GenBank/DDBJ databases">
        <title>Genome assembly of wild tea tree DASZ reveals pedigree and selection history of tea varieties.</title>
        <authorList>
            <person name="Zhang W."/>
        </authorList>
    </citation>
    <scope>NUCLEOTIDE SEQUENCE [LARGE SCALE GENOMIC DNA]</scope>
    <source>
        <strain evidence="5">cv. G240</strain>
        <tissue evidence="4">Leaf</tissue>
    </source>
</reference>
<dbReference type="AlphaFoldDB" id="A0A7J7GH83"/>
<dbReference type="Gene3D" id="1.10.630.10">
    <property type="entry name" value="Cytochrome P450"/>
    <property type="match status" value="1"/>
</dbReference>
<organism evidence="4 5">
    <name type="scientific">Camellia sinensis</name>
    <name type="common">Tea plant</name>
    <name type="synonym">Thea sinensis</name>
    <dbReference type="NCBI Taxonomy" id="4442"/>
    <lineage>
        <taxon>Eukaryota</taxon>
        <taxon>Viridiplantae</taxon>
        <taxon>Streptophyta</taxon>
        <taxon>Embryophyta</taxon>
        <taxon>Tracheophyta</taxon>
        <taxon>Spermatophyta</taxon>
        <taxon>Magnoliopsida</taxon>
        <taxon>eudicotyledons</taxon>
        <taxon>Gunneridae</taxon>
        <taxon>Pentapetalae</taxon>
        <taxon>asterids</taxon>
        <taxon>Ericales</taxon>
        <taxon>Theaceae</taxon>
        <taxon>Camellia</taxon>
    </lineage>
</organism>
<evidence type="ECO:0000313" key="4">
    <source>
        <dbReference type="EMBL" id="KAF5938778.1"/>
    </source>
</evidence>
<dbReference type="PANTHER" id="PTHR47950">
    <property type="entry name" value="CYTOCHROME P450, FAMILY 76, SUBFAMILY C, POLYPEPTIDE 5-RELATED"/>
    <property type="match status" value="1"/>
</dbReference>
<dbReference type="GO" id="GO:0005506">
    <property type="term" value="F:iron ion binding"/>
    <property type="evidence" value="ECO:0007669"/>
    <property type="project" value="InterPro"/>
</dbReference>
<dbReference type="Proteomes" id="UP000593564">
    <property type="component" value="Unassembled WGS sequence"/>
</dbReference>
<comment type="caution">
    <text evidence="4">The sequence shown here is derived from an EMBL/GenBank/DDBJ whole genome shotgun (WGS) entry which is preliminary data.</text>
</comment>
<dbReference type="EMBL" id="JACBKZ010000011">
    <property type="protein sequence ID" value="KAF5938778.1"/>
    <property type="molecule type" value="Genomic_DNA"/>
</dbReference>
<evidence type="ECO:0000313" key="5">
    <source>
        <dbReference type="Proteomes" id="UP000593564"/>
    </source>
</evidence>
<accession>A0A7J7GH83</accession>
<keyword evidence="2" id="KW-0479">Metal-binding</keyword>
<name>A0A7J7GH83_CAMSI</name>
<keyword evidence="3" id="KW-0408">Iron</keyword>
<dbReference type="InterPro" id="IPR001128">
    <property type="entry name" value="Cyt_P450"/>
</dbReference>
<comment type="similarity">
    <text evidence="1">Belongs to the cytochrome P450 family.</text>
</comment>
<evidence type="ECO:0000256" key="2">
    <source>
        <dbReference type="ARBA" id="ARBA00022723"/>
    </source>
</evidence>
<dbReference type="GO" id="GO:0016705">
    <property type="term" value="F:oxidoreductase activity, acting on paired donors, with incorporation or reduction of molecular oxygen"/>
    <property type="evidence" value="ECO:0007669"/>
    <property type="project" value="InterPro"/>
</dbReference>
<dbReference type="Pfam" id="PF00067">
    <property type="entry name" value="p450"/>
    <property type="match status" value="1"/>
</dbReference>
<gene>
    <name evidence="4" type="ORF">HYC85_023037</name>
</gene>
<reference evidence="5" key="1">
    <citation type="journal article" date="2020" name="Nat. Commun.">
        <title>Genome assembly of wild tea tree DASZ reveals pedigree and selection history of tea varieties.</title>
        <authorList>
            <person name="Zhang W."/>
            <person name="Zhang Y."/>
            <person name="Qiu H."/>
            <person name="Guo Y."/>
            <person name="Wan H."/>
            <person name="Zhang X."/>
            <person name="Scossa F."/>
            <person name="Alseekh S."/>
            <person name="Zhang Q."/>
            <person name="Wang P."/>
            <person name="Xu L."/>
            <person name="Schmidt M.H."/>
            <person name="Jia X."/>
            <person name="Li D."/>
            <person name="Zhu A."/>
            <person name="Guo F."/>
            <person name="Chen W."/>
            <person name="Ni D."/>
            <person name="Usadel B."/>
            <person name="Fernie A.R."/>
            <person name="Wen W."/>
        </authorList>
    </citation>
    <scope>NUCLEOTIDE SEQUENCE [LARGE SCALE GENOMIC DNA]</scope>
    <source>
        <strain evidence="5">cv. G240</strain>
    </source>
</reference>
<dbReference type="GO" id="GO:0004497">
    <property type="term" value="F:monooxygenase activity"/>
    <property type="evidence" value="ECO:0007669"/>
    <property type="project" value="InterPro"/>
</dbReference>
<protein>
    <submittedName>
        <fullName evidence="4">Uncharacterized protein</fullName>
    </submittedName>
</protein>
<evidence type="ECO:0000256" key="1">
    <source>
        <dbReference type="ARBA" id="ARBA00010617"/>
    </source>
</evidence>
<dbReference type="InterPro" id="IPR036396">
    <property type="entry name" value="Cyt_P450_sf"/>
</dbReference>
<proteinExistence type="inferred from homology"/>
<sequence>MDIGRVSFATTLNLISSSIFSCDMVDSELEKAQEFKHFVWRITEDVGKVNLLDYFPVMKRFDLQGLERHIRPAYGEREREREREGLDLEENSGERNWDFLDVLLDRCEEDGSDFNRETIKPLILV</sequence>
<keyword evidence="5" id="KW-1185">Reference proteome</keyword>
<dbReference type="PROSITE" id="PS51257">
    <property type="entry name" value="PROKAR_LIPOPROTEIN"/>
    <property type="match status" value="1"/>
</dbReference>
<dbReference type="PANTHER" id="PTHR47950:SF44">
    <property type="entry name" value="CYTOCHROME P450, FAMILY 76, SUBFAMILY C, POLYPEPTIDE 5-RELATED"/>
    <property type="match status" value="1"/>
</dbReference>
<dbReference type="SUPFAM" id="SSF48264">
    <property type="entry name" value="Cytochrome P450"/>
    <property type="match status" value="1"/>
</dbReference>